<keyword evidence="3 5" id="KW-0697">Rotamase</keyword>
<dbReference type="SUPFAM" id="SSF54534">
    <property type="entry name" value="FKBP-like"/>
    <property type="match status" value="1"/>
</dbReference>
<evidence type="ECO:0000259" key="7">
    <source>
        <dbReference type="PROSITE" id="PS50059"/>
    </source>
</evidence>
<organism evidence="8 9">
    <name type="scientific">Wandonia haliotis</name>
    <dbReference type="NCBI Taxonomy" id="574963"/>
    <lineage>
        <taxon>Bacteria</taxon>
        <taxon>Pseudomonadati</taxon>
        <taxon>Bacteroidota</taxon>
        <taxon>Flavobacteriia</taxon>
        <taxon>Flavobacteriales</taxon>
        <taxon>Crocinitomicaceae</taxon>
        <taxon>Wandonia</taxon>
    </lineage>
</organism>
<keyword evidence="4 5" id="KW-0413">Isomerase</keyword>
<evidence type="ECO:0000256" key="3">
    <source>
        <dbReference type="ARBA" id="ARBA00023110"/>
    </source>
</evidence>
<protein>
    <recommendedName>
        <fullName evidence="6">Peptidyl-prolyl cis-trans isomerase</fullName>
        <ecNumber evidence="6">5.2.1.8</ecNumber>
    </recommendedName>
</protein>
<keyword evidence="9" id="KW-1185">Reference proteome</keyword>
<dbReference type="PANTHER" id="PTHR43811">
    <property type="entry name" value="FKBP-TYPE PEPTIDYL-PROLYL CIS-TRANS ISOMERASE FKPA"/>
    <property type="match status" value="1"/>
</dbReference>
<dbReference type="Proteomes" id="UP001501126">
    <property type="component" value="Unassembled WGS sequence"/>
</dbReference>
<accession>A0ABP3Y6H4</accession>
<proteinExistence type="inferred from homology"/>
<dbReference type="EC" id="5.2.1.8" evidence="6"/>
<evidence type="ECO:0000313" key="9">
    <source>
        <dbReference type="Proteomes" id="UP001501126"/>
    </source>
</evidence>
<evidence type="ECO:0000313" key="8">
    <source>
        <dbReference type="EMBL" id="GAA0876344.1"/>
    </source>
</evidence>
<name>A0ABP3Y6H4_9FLAO</name>
<gene>
    <name evidence="8" type="ORF">GCM10009118_27540</name>
</gene>
<sequence>MKYSFCVLLGIALVLQSCGEEEKQQNIEWTKEQSVELNKSWSEDEEYVIQKFLERRPDWKMTESGTGLRYMVYEHGEGDSARAGWFAKVEYEISLLDGTVCYSSDSTGAESFLIDRSEVESGLQEGIKYMRVGDRAKLIIPSHLAHGLLGDMDKIPPLETVIFDIHLIGLSR</sequence>
<dbReference type="PROSITE" id="PS51257">
    <property type="entry name" value="PROKAR_LIPOPROTEIN"/>
    <property type="match status" value="1"/>
</dbReference>
<dbReference type="Gene3D" id="3.10.50.40">
    <property type="match status" value="1"/>
</dbReference>
<evidence type="ECO:0000256" key="6">
    <source>
        <dbReference type="RuleBase" id="RU003915"/>
    </source>
</evidence>
<evidence type="ECO:0000256" key="5">
    <source>
        <dbReference type="PROSITE-ProRule" id="PRU00277"/>
    </source>
</evidence>
<dbReference type="Pfam" id="PF00254">
    <property type="entry name" value="FKBP_C"/>
    <property type="match status" value="1"/>
</dbReference>
<dbReference type="RefSeq" id="WP_343788970.1">
    <property type="nucleotide sequence ID" value="NZ_BAAAFH010000022.1"/>
</dbReference>
<dbReference type="InterPro" id="IPR046357">
    <property type="entry name" value="PPIase_dom_sf"/>
</dbReference>
<dbReference type="InterPro" id="IPR001179">
    <property type="entry name" value="PPIase_FKBP_dom"/>
</dbReference>
<dbReference type="PROSITE" id="PS50059">
    <property type="entry name" value="FKBP_PPIASE"/>
    <property type="match status" value="1"/>
</dbReference>
<evidence type="ECO:0000256" key="4">
    <source>
        <dbReference type="ARBA" id="ARBA00023235"/>
    </source>
</evidence>
<dbReference type="EMBL" id="BAAAFH010000022">
    <property type="protein sequence ID" value="GAA0876344.1"/>
    <property type="molecule type" value="Genomic_DNA"/>
</dbReference>
<feature type="domain" description="PPIase FKBP-type" evidence="7">
    <location>
        <begin position="84"/>
        <end position="171"/>
    </location>
</feature>
<evidence type="ECO:0000256" key="1">
    <source>
        <dbReference type="ARBA" id="ARBA00000971"/>
    </source>
</evidence>
<dbReference type="PANTHER" id="PTHR43811:SF19">
    <property type="entry name" value="39 KDA FK506-BINDING NUCLEAR PROTEIN"/>
    <property type="match status" value="1"/>
</dbReference>
<reference evidence="9" key="1">
    <citation type="journal article" date="2019" name="Int. J. Syst. Evol. Microbiol.">
        <title>The Global Catalogue of Microorganisms (GCM) 10K type strain sequencing project: providing services to taxonomists for standard genome sequencing and annotation.</title>
        <authorList>
            <consortium name="The Broad Institute Genomics Platform"/>
            <consortium name="The Broad Institute Genome Sequencing Center for Infectious Disease"/>
            <person name="Wu L."/>
            <person name="Ma J."/>
        </authorList>
    </citation>
    <scope>NUCLEOTIDE SEQUENCE [LARGE SCALE GENOMIC DNA]</scope>
    <source>
        <strain evidence="9">JCM 16083</strain>
    </source>
</reference>
<comment type="similarity">
    <text evidence="2 6">Belongs to the FKBP-type PPIase family.</text>
</comment>
<evidence type="ECO:0000256" key="2">
    <source>
        <dbReference type="ARBA" id="ARBA00006577"/>
    </source>
</evidence>
<comment type="caution">
    <text evidence="8">The sequence shown here is derived from an EMBL/GenBank/DDBJ whole genome shotgun (WGS) entry which is preliminary data.</text>
</comment>
<comment type="catalytic activity">
    <reaction evidence="1 5 6">
        <text>[protein]-peptidylproline (omega=180) = [protein]-peptidylproline (omega=0)</text>
        <dbReference type="Rhea" id="RHEA:16237"/>
        <dbReference type="Rhea" id="RHEA-COMP:10747"/>
        <dbReference type="Rhea" id="RHEA-COMP:10748"/>
        <dbReference type="ChEBI" id="CHEBI:83833"/>
        <dbReference type="ChEBI" id="CHEBI:83834"/>
        <dbReference type="EC" id="5.2.1.8"/>
    </reaction>
</comment>